<comment type="caution">
    <text evidence="2">The sequence shown here is derived from an EMBL/GenBank/DDBJ whole genome shotgun (WGS) entry which is preliminary data.</text>
</comment>
<sequence length="165" mass="18900">MTTDELEAYGMERMDDEEIEQFLSMQSMGVLGLPTEDEPYLIPLSYGFDGGSQLYFVYLVGEESRKAELSERSQSASFLVYSAETAFHWRSVVLSGTLRELSEDERESVTDAQTPTWRPKLIEAAGETERTRFWEFSIEDATGIRHDAQPPGYPFYRRPDGDRSE</sequence>
<dbReference type="EMBL" id="BAAADV010000001">
    <property type="protein sequence ID" value="GAA0662990.1"/>
    <property type="molecule type" value="Genomic_DNA"/>
</dbReference>
<proteinExistence type="predicted"/>
<evidence type="ECO:0008006" key="4">
    <source>
        <dbReference type="Google" id="ProtNLM"/>
    </source>
</evidence>
<dbReference type="SUPFAM" id="SSF50475">
    <property type="entry name" value="FMN-binding split barrel"/>
    <property type="match status" value="1"/>
</dbReference>
<feature type="region of interest" description="Disordered" evidence="1">
    <location>
        <begin position="144"/>
        <end position="165"/>
    </location>
</feature>
<evidence type="ECO:0000313" key="2">
    <source>
        <dbReference type="EMBL" id="GAA0662990.1"/>
    </source>
</evidence>
<gene>
    <name evidence="2" type="ORF">GCM10009020_04440</name>
</gene>
<dbReference type="InterPro" id="IPR012349">
    <property type="entry name" value="Split_barrel_FMN-bd"/>
</dbReference>
<dbReference type="InterPro" id="IPR024747">
    <property type="entry name" value="Pyridox_Oxase-rel"/>
</dbReference>
<keyword evidence="3" id="KW-1185">Reference proteome</keyword>
<accession>A0AAV3T513</accession>
<dbReference type="Proteomes" id="UP001500420">
    <property type="component" value="Unassembled WGS sequence"/>
</dbReference>
<evidence type="ECO:0000256" key="1">
    <source>
        <dbReference type="SAM" id="MobiDB-lite"/>
    </source>
</evidence>
<dbReference type="Gene3D" id="2.30.110.10">
    <property type="entry name" value="Electron Transport, Fmn-binding Protein, Chain A"/>
    <property type="match status" value="1"/>
</dbReference>
<protein>
    <recommendedName>
        <fullName evidence="4">Pyridoxamine 5'-phosphate oxidase family protein</fullName>
    </recommendedName>
</protein>
<dbReference type="AlphaFoldDB" id="A0AAV3T513"/>
<dbReference type="Pfam" id="PF12900">
    <property type="entry name" value="Pyridox_ox_2"/>
    <property type="match status" value="1"/>
</dbReference>
<dbReference type="RefSeq" id="WP_343772207.1">
    <property type="nucleotide sequence ID" value="NZ_BAAADV010000001.1"/>
</dbReference>
<evidence type="ECO:0000313" key="3">
    <source>
        <dbReference type="Proteomes" id="UP001500420"/>
    </source>
</evidence>
<organism evidence="2 3">
    <name type="scientific">Natronoarchaeum mannanilyticum</name>
    <dbReference type="NCBI Taxonomy" id="926360"/>
    <lineage>
        <taxon>Archaea</taxon>
        <taxon>Methanobacteriati</taxon>
        <taxon>Methanobacteriota</taxon>
        <taxon>Stenosarchaea group</taxon>
        <taxon>Halobacteria</taxon>
        <taxon>Halobacteriales</taxon>
        <taxon>Natronoarchaeaceae</taxon>
    </lineage>
</organism>
<reference evidence="2 3" key="1">
    <citation type="journal article" date="2019" name="Int. J. Syst. Evol. Microbiol.">
        <title>The Global Catalogue of Microorganisms (GCM) 10K type strain sequencing project: providing services to taxonomists for standard genome sequencing and annotation.</title>
        <authorList>
            <consortium name="The Broad Institute Genomics Platform"/>
            <consortium name="The Broad Institute Genome Sequencing Center for Infectious Disease"/>
            <person name="Wu L."/>
            <person name="Ma J."/>
        </authorList>
    </citation>
    <scope>NUCLEOTIDE SEQUENCE [LARGE SCALE GENOMIC DNA]</scope>
    <source>
        <strain evidence="2 3">JCM 16328</strain>
    </source>
</reference>
<name>A0AAV3T513_9EURY</name>